<comment type="similarity">
    <text evidence="9">Belongs to the FlhD family.</text>
</comment>
<dbReference type="GO" id="GO:0045893">
    <property type="term" value="P:positive regulation of DNA-templated transcription"/>
    <property type="evidence" value="ECO:0007669"/>
    <property type="project" value="InterPro"/>
</dbReference>
<protein>
    <recommendedName>
        <fullName evidence="9">Flagellar transcriptional regulator FlhD</fullName>
    </recommendedName>
</protein>
<dbReference type="GO" id="GO:1902208">
    <property type="term" value="P:regulation of bacterial-type flagellum assembly"/>
    <property type="evidence" value="ECO:0007669"/>
    <property type="project" value="UniProtKB-UniRule"/>
</dbReference>
<evidence type="ECO:0000256" key="7">
    <source>
        <dbReference type="ARBA" id="ARBA00023163"/>
    </source>
</evidence>
<keyword evidence="10" id="KW-0969">Cilium</keyword>
<dbReference type="InterPro" id="IPR023559">
    <property type="entry name" value="Flagellar_FlhD"/>
</dbReference>
<reference evidence="10" key="1">
    <citation type="submission" date="2021-06" db="EMBL/GenBank/DDBJ databases">
        <title>Emergence of genetically related NDM-1-producing Providencia rettgeri strains in Argentina.</title>
        <authorList>
            <person name="Pasteran F."/>
            <person name="Meo A."/>
            <person name="Gomez S."/>
            <person name="Derdoy L."/>
            <person name="Albronoz E."/>
            <person name="Faccone D."/>
            <person name="Guerriero L."/>
            <person name="Archuby D."/>
            <person name="Tarzia A."/>
            <person name="Lopez M."/>
            <person name="Corso A."/>
        </authorList>
    </citation>
    <scope>NUCLEOTIDE SEQUENCE</scope>
    <source>
        <strain evidence="10">PreM15628</strain>
    </source>
</reference>
<keyword evidence="4 9" id="KW-0238">DNA-binding</keyword>
<sequence length="124" mass="14189">MSSTTDFLKHIYDINLSYLLLAQKLISQEKASAMFRLGISDAMATTLADLTLPQLVKLAETNQLICQFRFDNSETIEKLTRDSRVDELQQIHTGILLSTRLLQTHNEGDTEIARKRWVPQLKKV</sequence>
<evidence type="ECO:0000256" key="8">
    <source>
        <dbReference type="ARBA" id="ARBA00025431"/>
    </source>
</evidence>
<comment type="subcellular location">
    <subcellularLocation>
        <location evidence="9">Cytoplasm</location>
    </subcellularLocation>
</comment>
<evidence type="ECO:0000256" key="3">
    <source>
        <dbReference type="ARBA" id="ARBA00023015"/>
    </source>
</evidence>
<comment type="subunit">
    <text evidence="9">Homodimer; disulfide-linked. Forms a heterohexamer composed of two FlhC and four FlhD subunits. Each FlhC binds a FlhD dimer, forming a heterotrimer, and a hexamer assembles by dimerization of two heterotrimers.</text>
</comment>
<dbReference type="AlphaFoldDB" id="A0AAJ4NFG9"/>
<evidence type="ECO:0000256" key="9">
    <source>
        <dbReference type="HAMAP-Rule" id="MF_00725"/>
    </source>
</evidence>
<accession>A0AAJ4NFG9</accession>
<keyword evidence="5 9" id="KW-1015">Disulfide bond</keyword>
<comment type="domain">
    <text evidence="9">The C-terminal region contains a putative helix-turn-helix (HTH) motif, suggesting that this region may bind DNA.</text>
</comment>
<dbReference type="InterPro" id="IPR036194">
    <property type="entry name" value="FlhD_sf"/>
</dbReference>
<keyword evidence="2 9" id="KW-1005">Bacterial flagellum biogenesis</keyword>
<evidence type="ECO:0000256" key="4">
    <source>
        <dbReference type="ARBA" id="ARBA00023125"/>
    </source>
</evidence>
<dbReference type="NCBIfam" id="NF002783">
    <property type="entry name" value="PRK02909.1-1"/>
    <property type="match status" value="1"/>
</dbReference>
<dbReference type="GO" id="GO:0003677">
    <property type="term" value="F:DNA binding"/>
    <property type="evidence" value="ECO:0007669"/>
    <property type="project" value="UniProtKB-UniRule"/>
</dbReference>
<comment type="function">
    <text evidence="8 9">Functions in complex with FlhC as a master transcriptional regulator that regulates transcription of several flagellar and non-flagellar operons by binding to their promoter region. Activates expression of class 2 flagellar genes, including fliA, which is a flagellum-specific sigma factor that turns on the class 3 genes. Also regulates genes whose products function in a variety of physiological pathways.</text>
</comment>
<dbReference type="Pfam" id="PF05247">
    <property type="entry name" value="FlhD"/>
    <property type="match status" value="1"/>
</dbReference>
<keyword evidence="3 9" id="KW-0805">Transcription regulation</keyword>
<dbReference type="SUPFAM" id="SSF63592">
    <property type="entry name" value="Flagellar transcriptional activator FlhD"/>
    <property type="match status" value="1"/>
</dbReference>
<organism evidence="10 11">
    <name type="scientific">Providencia rettgeri</name>
    <dbReference type="NCBI Taxonomy" id="587"/>
    <lineage>
        <taxon>Bacteria</taxon>
        <taxon>Pseudomonadati</taxon>
        <taxon>Pseudomonadota</taxon>
        <taxon>Gammaproteobacteria</taxon>
        <taxon>Enterobacterales</taxon>
        <taxon>Morganellaceae</taxon>
        <taxon>Providencia</taxon>
    </lineage>
</organism>
<dbReference type="Proteomes" id="UP000682358">
    <property type="component" value="Chromosome"/>
</dbReference>
<evidence type="ECO:0000256" key="1">
    <source>
        <dbReference type="ARBA" id="ARBA00022490"/>
    </source>
</evidence>
<proteinExistence type="inferred from homology"/>
<dbReference type="EMBL" id="CP076405">
    <property type="protein sequence ID" value="QWQ19464.2"/>
    <property type="molecule type" value="Genomic_DNA"/>
</dbReference>
<name>A0AAJ4NFG9_PRORE</name>
<evidence type="ECO:0000256" key="6">
    <source>
        <dbReference type="ARBA" id="ARBA00023159"/>
    </source>
</evidence>
<dbReference type="GO" id="GO:0005737">
    <property type="term" value="C:cytoplasm"/>
    <property type="evidence" value="ECO:0007669"/>
    <property type="project" value="UniProtKB-SubCell"/>
</dbReference>
<evidence type="ECO:0000313" key="10">
    <source>
        <dbReference type="EMBL" id="QWQ19464.2"/>
    </source>
</evidence>
<keyword evidence="7 9" id="KW-0804">Transcription</keyword>
<keyword evidence="10" id="KW-0966">Cell projection</keyword>
<dbReference type="GO" id="GO:0044780">
    <property type="term" value="P:bacterial-type flagellum assembly"/>
    <property type="evidence" value="ECO:0007669"/>
    <property type="project" value="InterPro"/>
</dbReference>
<evidence type="ECO:0000313" key="11">
    <source>
        <dbReference type="Proteomes" id="UP000682358"/>
    </source>
</evidence>
<evidence type="ECO:0000256" key="5">
    <source>
        <dbReference type="ARBA" id="ARBA00023157"/>
    </source>
</evidence>
<keyword evidence="6 9" id="KW-0010">Activator</keyword>
<evidence type="ECO:0000256" key="2">
    <source>
        <dbReference type="ARBA" id="ARBA00022795"/>
    </source>
</evidence>
<dbReference type="HAMAP" id="MF_00725">
    <property type="entry name" value="FlhD"/>
    <property type="match status" value="1"/>
</dbReference>
<feature type="disulfide bond" description="Interchain" evidence="9">
    <location>
        <position position="66"/>
    </location>
</feature>
<gene>
    <name evidence="9 10" type="primary">flhD</name>
    <name evidence="10" type="ORF">KOF27_12560</name>
</gene>
<dbReference type="Gene3D" id="1.10.4000.10">
    <property type="entry name" value="Flagellar transcriptional activator FlhD"/>
    <property type="match status" value="1"/>
</dbReference>
<keyword evidence="1 9" id="KW-0963">Cytoplasm</keyword>
<keyword evidence="10" id="KW-0282">Flagellum</keyword>